<evidence type="ECO:0000313" key="1">
    <source>
        <dbReference type="EMBL" id="OOG24915.1"/>
    </source>
</evidence>
<reference evidence="1 2" key="1">
    <citation type="submission" date="2017-02" db="EMBL/GenBank/DDBJ databases">
        <title>Genomic diversity within the haloalkaliphilic genus Thioalkalivibrio.</title>
        <authorList>
            <person name="Ahn A.-C."/>
            <person name="Meier-Kolthoff J."/>
            <person name="Overmars L."/>
            <person name="Richter M."/>
            <person name="Woyke T."/>
            <person name="Sorokin D.Y."/>
            <person name="Muyzer G."/>
        </authorList>
    </citation>
    <scope>NUCLEOTIDE SEQUENCE [LARGE SCALE GENOMIC DNA]</scope>
    <source>
        <strain evidence="1 2">ALJD</strain>
    </source>
</reference>
<name>A0A1V3NIN8_9GAMM</name>
<dbReference type="AlphaFoldDB" id="A0A1V3NIN8"/>
<dbReference type="Proteomes" id="UP000189462">
    <property type="component" value="Unassembled WGS sequence"/>
</dbReference>
<proteinExistence type="predicted"/>
<gene>
    <name evidence="1" type="ORF">B1C78_07525</name>
</gene>
<dbReference type="OrthoDB" id="5797229at2"/>
<evidence type="ECO:0008006" key="3">
    <source>
        <dbReference type="Google" id="ProtNLM"/>
    </source>
</evidence>
<dbReference type="STRING" id="108003.B1C78_07525"/>
<evidence type="ECO:0000313" key="2">
    <source>
        <dbReference type="Proteomes" id="UP000189462"/>
    </source>
</evidence>
<comment type="caution">
    <text evidence="1">The sequence shown here is derived from an EMBL/GenBank/DDBJ whole genome shotgun (WGS) entry which is preliminary data.</text>
</comment>
<dbReference type="EMBL" id="MVBK01000042">
    <property type="protein sequence ID" value="OOG24915.1"/>
    <property type="molecule type" value="Genomic_DNA"/>
</dbReference>
<dbReference type="RefSeq" id="WP_077278539.1">
    <property type="nucleotide sequence ID" value="NZ_MVBK01000042.1"/>
</dbReference>
<sequence length="80" mass="9308">MKNVTITLDEETARWARIEAARQGTSVSRLVGRILRERREQEAQRLAALERFIQRPVKALKAADGTYPDRETLYDRPVLR</sequence>
<accession>A0A1V3NIN8</accession>
<organism evidence="1 2">
    <name type="scientific">Thioalkalivibrio denitrificans</name>
    <dbReference type="NCBI Taxonomy" id="108003"/>
    <lineage>
        <taxon>Bacteria</taxon>
        <taxon>Pseudomonadati</taxon>
        <taxon>Pseudomonadota</taxon>
        <taxon>Gammaproteobacteria</taxon>
        <taxon>Chromatiales</taxon>
        <taxon>Ectothiorhodospiraceae</taxon>
        <taxon>Thioalkalivibrio</taxon>
    </lineage>
</organism>
<protein>
    <recommendedName>
        <fullName evidence="3">CopG family transcriptional regulator</fullName>
    </recommendedName>
</protein>
<keyword evidence="2" id="KW-1185">Reference proteome</keyword>